<dbReference type="FunFam" id="1.10.510.10:FF:000571">
    <property type="entry name" value="Maternal embryonic leucine zipper kinase"/>
    <property type="match status" value="1"/>
</dbReference>
<feature type="region of interest" description="Disordered" evidence="6">
    <location>
        <begin position="108"/>
        <end position="132"/>
    </location>
</feature>
<dbReference type="InterPro" id="IPR000719">
    <property type="entry name" value="Prot_kinase_dom"/>
</dbReference>
<evidence type="ECO:0000313" key="10">
    <source>
        <dbReference type="Proteomes" id="UP001472866"/>
    </source>
</evidence>
<feature type="compositionally biased region" description="Basic and acidic residues" evidence="6">
    <location>
        <begin position="330"/>
        <end position="339"/>
    </location>
</feature>
<sequence>MTVDRTKYDSSHRFAQRDAAGTGSSHGESTLHLVPQPPQKPHKIPLPMQKNAPRPPSAPKARPKSSTSPAANSGFSKGRRIVEGKAAGTGKQRPASAFSIGLATEARAEKRRQQAARSASARQAKEKRVQEVQRQRAVTPVLMSPRVRILSAQKMIPKSRVDNYMTTTNTTNSTGIENGFAITRRTYGRNDHRMYAMKQVPTRRPVSARSSQGREQGTVAEARAEAKSRPTSAQHRPMSARKPSPKQVTKQTQQQQQDAASQRRPESANAKNQNLEEALNGITDTLRVEVRQSTSGSSSRGGGSRNYAGHSHEDQQQKRPSTASGAPASHDPRKYRQADRPSTVGTAVVKIPGGRKERTKGRWASAAVPAHKQERPGADKSRLLNEKREALPGYNLGHVIGKGGFCQVRLGIQKLTKEKVAVKVIDKFRLNSTEDRKRVDREIRVLKRLNHCNIIHMFEAVETESKIFVVMEHANNGSLLDYVKSKRRLGEREACLLFQQILSGVDYCHHSKVIHRDVKLENVLLDERNNIKVIDFGLSAIASHHKKLKVYCGSPSYAAPEIVARRHYCGPPADIWSLGIVLFAMISGYLPFHAGKGNKQELSKKILRGSYTAPDFISKEARDLLSMMLVSDPSKRATSEQIWRHKWVQFVRRQEIPSYGLAVRVDPVLGVVEMEEDILQQMEAQGFDRARVMEYLVQGECNHTTATYFLLVLSKKRAKKPAAAGPLKQVAAT</sequence>
<dbReference type="SMART" id="SM00220">
    <property type="entry name" value="S_TKc"/>
    <property type="match status" value="1"/>
</dbReference>
<dbReference type="EMBL" id="CP151515">
    <property type="protein sequence ID" value="WZN66351.1"/>
    <property type="molecule type" value="Genomic_DNA"/>
</dbReference>
<keyword evidence="10" id="KW-1185">Reference proteome</keyword>
<organism evidence="9 10">
    <name type="scientific">Chloropicon roscoffensis</name>
    <dbReference type="NCBI Taxonomy" id="1461544"/>
    <lineage>
        <taxon>Eukaryota</taxon>
        <taxon>Viridiplantae</taxon>
        <taxon>Chlorophyta</taxon>
        <taxon>Chloropicophyceae</taxon>
        <taxon>Chloropicales</taxon>
        <taxon>Chloropicaceae</taxon>
        <taxon>Chloropicon</taxon>
    </lineage>
</organism>
<evidence type="ECO:0000259" key="7">
    <source>
        <dbReference type="PROSITE" id="PS50011"/>
    </source>
</evidence>
<dbReference type="Gene3D" id="1.10.510.10">
    <property type="entry name" value="Transferase(Phosphotransferase) domain 1"/>
    <property type="match status" value="1"/>
</dbReference>
<feature type="compositionally biased region" description="Basic and acidic residues" evidence="6">
    <location>
        <begin position="1"/>
        <end position="16"/>
    </location>
</feature>
<dbReference type="Proteomes" id="UP001472866">
    <property type="component" value="Chromosome 15"/>
</dbReference>
<dbReference type="AlphaFoldDB" id="A0AAX4PKE0"/>
<protein>
    <submittedName>
        <fullName evidence="9">Serine/threonine protein kinase</fullName>
    </submittedName>
</protein>
<dbReference type="InterPro" id="IPR011009">
    <property type="entry name" value="Kinase-like_dom_sf"/>
</dbReference>
<dbReference type="SUPFAM" id="SSF56112">
    <property type="entry name" value="Protein kinase-like (PK-like)"/>
    <property type="match status" value="1"/>
</dbReference>
<gene>
    <name evidence="9" type="ORF">HKI87_15g79160</name>
</gene>
<evidence type="ECO:0000256" key="1">
    <source>
        <dbReference type="ARBA" id="ARBA00022527"/>
    </source>
</evidence>
<keyword evidence="3" id="KW-0547">Nucleotide-binding</keyword>
<evidence type="ECO:0000256" key="6">
    <source>
        <dbReference type="SAM" id="MobiDB-lite"/>
    </source>
</evidence>
<dbReference type="GO" id="GO:0005524">
    <property type="term" value="F:ATP binding"/>
    <property type="evidence" value="ECO:0007669"/>
    <property type="project" value="UniProtKB-KW"/>
</dbReference>
<evidence type="ECO:0000259" key="8">
    <source>
        <dbReference type="PROSITE" id="PS50030"/>
    </source>
</evidence>
<dbReference type="PROSITE" id="PS00108">
    <property type="entry name" value="PROTEIN_KINASE_ST"/>
    <property type="match status" value="1"/>
</dbReference>
<feature type="region of interest" description="Disordered" evidence="6">
    <location>
        <begin position="195"/>
        <end position="379"/>
    </location>
</feature>
<evidence type="ECO:0000256" key="4">
    <source>
        <dbReference type="ARBA" id="ARBA00022777"/>
    </source>
</evidence>
<dbReference type="PANTHER" id="PTHR24346:SF30">
    <property type="entry name" value="MATERNAL EMBRYONIC LEUCINE ZIPPER KINASE"/>
    <property type="match status" value="1"/>
</dbReference>
<dbReference type="InterPro" id="IPR008271">
    <property type="entry name" value="Ser/Thr_kinase_AS"/>
</dbReference>
<keyword evidence="4 9" id="KW-0418">Kinase</keyword>
<name>A0AAX4PKE0_9CHLO</name>
<feature type="compositionally biased region" description="Basic and acidic residues" evidence="6">
    <location>
        <begin position="123"/>
        <end position="132"/>
    </location>
</feature>
<dbReference type="CDD" id="cd14003">
    <property type="entry name" value="STKc_AMPK-like"/>
    <property type="match status" value="1"/>
</dbReference>
<feature type="domain" description="Protein kinase" evidence="7">
    <location>
        <begin position="394"/>
        <end position="648"/>
    </location>
</feature>
<evidence type="ECO:0000256" key="3">
    <source>
        <dbReference type="ARBA" id="ARBA00022741"/>
    </source>
</evidence>
<proteinExistence type="predicted"/>
<dbReference type="GO" id="GO:0005737">
    <property type="term" value="C:cytoplasm"/>
    <property type="evidence" value="ECO:0007669"/>
    <property type="project" value="TreeGrafter"/>
</dbReference>
<dbReference type="GO" id="GO:0004674">
    <property type="term" value="F:protein serine/threonine kinase activity"/>
    <property type="evidence" value="ECO:0007669"/>
    <property type="project" value="UniProtKB-KW"/>
</dbReference>
<evidence type="ECO:0000256" key="5">
    <source>
        <dbReference type="ARBA" id="ARBA00022840"/>
    </source>
</evidence>
<feature type="region of interest" description="Disordered" evidence="6">
    <location>
        <begin position="1"/>
        <end position="79"/>
    </location>
</feature>
<keyword evidence="2" id="KW-0808">Transferase</keyword>
<feature type="compositionally biased region" description="Low complexity" evidence="6">
    <location>
        <begin position="246"/>
        <end position="257"/>
    </location>
</feature>
<keyword evidence="1 9" id="KW-0723">Serine/threonine-protein kinase</keyword>
<feature type="domain" description="UBA" evidence="8">
    <location>
        <begin position="673"/>
        <end position="713"/>
    </location>
</feature>
<dbReference type="Pfam" id="PF00069">
    <property type="entry name" value="Pkinase"/>
    <property type="match status" value="1"/>
</dbReference>
<keyword evidence="5" id="KW-0067">ATP-binding</keyword>
<dbReference type="FunFam" id="3.30.200.20:FF:000003">
    <property type="entry name" value="Non-specific serine/threonine protein kinase"/>
    <property type="match status" value="1"/>
</dbReference>
<dbReference type="PANTHER" id="PTHR24346">
    <property type="entry name" value="MAP/MICROTUBULE AFFINITY-REGULATING KINASE"/>
    <property type="match status" value="1"/>
</dbReference>
<reference evidence="9 10" key="1">
    <citation type="submission" date="2024-03" db="EMBL/GenBank/DDBJ databases">
        <title>Complete genome sequence of the green alga Chloropicon roscoffensis RCC1871.</title>
        <authorList>
            <person name="Lemieux C."/>
            <person name="Pombert J.-F."/>
            <person name="Otis C."/>
            <person name="Turmel M."/>
        </authorList>
    </citation>
    <scope>NUCLEOTIDE SEQUENCE [LARGE SCALE GENOMIC DNA]</scope>
    <source>
        <strain evidence="9 10">RCC1871</strain>
    </source>
</reference>
<evidence type="ECO:0000313" key="9">
    <source>
        <dbReference type="EMBL" id="WZN66351.1"/>
    </source>
</evidence>
<evidence type="ECO:0000256" key="2">
    <source>
        <dbReference type="ARBA" id="ARBA00022679"/>
    </source>
</evidence>
<dbReference type="PROSITE" id="PS50030">
    <property type="entry name" value="UBA"/>
    <property type="match status" value="1"/>
</dbReference>
<dbReference type="PROSITE" id="PS50011">
    <property type="entry name" value="PROTEIN_KINASE_DOM"/>
    <property type="match status" value="1"/>
</dbReference>
<accession>A0AAX4PKE0</accession>
<dbReference type="GO" id="GO:0035556">
    <property type="term" value="P:intracellular signal transduction"/>
    <property type="evidence" value="ECO:0007669"/>
    <property type="project" value="TreeGrafter"/>
</dbReference>
<dbReference type="InterPro" id="IPR015940">
    <property type="entry name" value="UBA"/>
</dbReference>